<feature type="transmembrane region" description="Helical" evidence="1">
    <location>
        <begin position="108"/>
        <end position="129"/>
    </location>
</feature>
<name>A0A1F5ETX5_9BACT</name>
<reference evidence="2 3" key="1">
    <citation type="journal article" date="2016" name="Nat. Commun.">
        <title>Thousands of microbial genomes shed light on interconnected biogeochemical processes in an aquifer system.</title>
        <authorList>
            <person name="Anantharaman K."/>
            <person name="Brown C.T."/>
            <person name="Hug L.A."/>
            <person name="Sharon I."/>
            <person name="Castelle C.J."/>
            <person name="Probst A.J."/>
            <person name="Thomas B.C."/>
            <person name="Singh A."/>
            <person name="Wilkins M.J."/>
            <person name="Karaoz U."/>
            <person name="Brodie E.L."/>
            <person name="Williams K.H."/>
            <person name="Hubbard S.S."/>
            <person name="Banfield J.F."/>
        </authorList>
    </citation>
    <scope>NUCLEOTIDE SEQUENCE [LARGE SCALE GENOMIC DNA]</scope>
</reference>
<comment type="caution">
    <text evidence="2">The sequence shown here is derived from an EMBL/GenBank/DDBJ whole genome shotgun (WGS) entry which is preliminary data.</text>
</comment>
<feature type="transmembrane region" description="Helical" evidence="1">
    <location>
        <begin position="231"/>
        <end position="251"/>
    </location>
</feature>
<sequence>MAKTLVRLNFAILIALIVVNLLGAFMPELSFDALWYHLTLSKLFLLKGQWYFPGGLFYYSPMPRLVELIGMPLLAQFGYVGPKLVEFFSGLAICILIYRLAKRFTGNVLLAFTAVNLFYATWLVSWLSSATYVDLIRTVFELCAFALLAGETLTTRHKLLAGVFLGLAIGVKWHALGSLLLLSLIFSPLVIPTALLVASPWFFIAYHFTGNPVFPLFEKFMQQTQLAQVGAHYYAPLAIFSRFFFAPIFLTKPSEDFLSPVAGIVYLLAVPCLLSANKIIRKIALFGILGTFLLQLTPPPSTRYFLSYLPALIIAAVYFLSRLKRVITLWIIGVFTLSALLILGMRLSAFAKFFPYLTGKLSENRFLASQSARLPDTFIDADDYVKNNLPSDASYVISNNLHNLFYFPYNFDHESFVDNSRRYDYLITKNTPAEEVDGDLIHINPVGIQIYKL</sequence>
<feature type="transmembrane region" description="Helical" evidence="1">
    <location>
        <begin position="84"/>
        <end position="101"/>
    </location>
</feature>
<proteinExistence type="predicted"/>
<evidence type="ECO:0000313" key="3">
    <source>
        <dbReference type="Proteomes" id="UP000177390"/>
    </source>
</evidence>
<gene>
    <name evidence="2" type="ORF">A3D09_04190</name>
</gene>
<keyword evidence="1" id="KW-0472">Membrane</keyword>
<accession>A0A1F5ETX5</accession>
<keyword evidence="1" id="KW-0812">Transmembrane</keyword>
<feature type="transmembrane region" description="Helical" evidence="1">
    <location>
        <begin position="6"/>
        <end position="26"/>
    </location>
</feature>
<keyword evidence="1" id="KW-1133">Transmembrane helix</keyword>
<feature type="transmembrane region" description="Helical" evidence="1">
    <location>
        <begin position="327"/>
        <end position="347"/>
    </location>
</feature>
<organism evidence="2 3">
    <name type="scientific">Candidatus Collierbacteria bacterium RIFCSPHIGHO2_02_FULL_49_10</name>
    <dbReference type="NCBI Taxonomy" id="1817723"/>
    <lineage>
        <taxon>Bacteria</taxon>
        <taxon>Candidatus Collieribacteriota</taxon>
    </lineage>
</organism>
<dbReference type="EMBL" id="MFAH01000042">
    <property type="protein sequence ID" value="OGD70847.1"/>
    <property type="molecule type" value="Genomic_DNA"/>
</dbReference>
<protein>
    <recommendedName>
        <fullName evidence="4">Glycosyltransferase RgtA/B/C/D-like domain-containing protein</fullName>
    </recommendedName>
</protein>
<feature type="transmembrane region" description="Helical" evidence="1">
    <location>
        <begin position="283"/>
        <end position="298"/>
    </location>
</feature>
<evidence type="ECO:0000256" key="1">
    <source>
        <dbReference type="SAM" id="Phobius"/>
    </source>
</evidence>
<evidence type="ECO:0008006" key="4">
    <source>
        <dbReference type="Google" id="ProtNLM"/>
    </source>
</evidence>
<feature type="transmembrane region" description="Helical" evidence="1">
    <location>
        <begin position="304"/>
        <end position="320"/>
    </location>
</feature>
<dbReference type="AlphaFoldDB" id="A0A1F5ETX5"/>
<feature type="transmembrane region" description="Helical" evidence="1">
    <location>
        <begin position="257"/>
        <end position="276"/>
    </location>
</feature>
<feature type="transmembrane region" description="Helical" evidence="1">
    <location>
        <begin position="160"/>
        <end position="183"/>
    </location>
</feature>
<feature type="transmembrane region" description="Helical" evidence="1">
    <location>
        <begin position="135"/>
        <end position="153"/>
    </location>
</feature>
<dbReference type="Proteomes" id="UP000177390">
    <property type="component" value="Unassembled WGS sequence"/>
</dbReference>
<evidence type="ECO:0000313" key="2">
    <source>
        <dbReference type="EMBL" id="OGD70847.1"/>
    </source>
</evidence>
<feature type="transmembrane region" description="Helical" evidence="1">
    <location>
        <begin position="189"/>
        <end position="210"/>
    </location>
</feature>